<name>A0ABU9GMP9_9GAMM</name>
<dbReference type="EMBL" id="JBAKAZ010000007">
    <property type="protein sequence ID" value="MEL0628579.1"/>
    <property type="molecule type" value="Genomic_DNA"/>
</dbReference>
<evidence type="ECO:0000313" key="4">
    <source>
        <dbReference type="EMBL" id="MEL0628579.1"/>
    </source>
</evidence>
<dbReference type="Gene3D" id="3.40.50.720">
    <property type="entry name" value="NAD(P)-binding Rossmann-like Domain"/>
    <property type="match status" value="1"/>
</dbReference>
<organism evidence="4 5">
    <name type="scientific">Psychromonas aquatilis</name>
    <dbReference type="NCBI Taxonomy" id="2005072"/>
    <lineage>
        <taxon>Bacteria</taxon>
        <taxon>Pseudomonadati</taxon>
        <taxon>Pseudomonadota</taxon>
        <taxon>Gammaproteobacteria</taxon>
        <taxon>Alteromonadales</taxon>
        <taxon>Psychromonadaceae</taxon>
        <taxon>Psychromonas</taxon>
    </lineage>
</organism>
<sequence>MSKLNPTNVLHSNDLLAQQRDALNVLSEHTKCVFVTGAGGFLGTALCRFLRAVEIEVIGFSRSYYPHLERLGVTQVQGDLKDVTALTKAMKGADLVFHVASKAGVWGTKQSYFDANVTGANNVITACEENKVKKLIYTSTPSVTFDGTDESGINETQPYAKKFLNYYGLSKAIAEQHILSANSQSLQTVALRPHLIWGPGDQHLIPRVISRAKAGKLKLVGKTDKLVDTIYIDNAVHAHILAANELFHDKPKCAGKAYFLSNDQPILMADMLNQILATQNLPPVTVRVPSTIAYIAGGLLECWYGITRKTDEPIMTRFVAKQLSTSHYFDISAARQDFGYQPLISIEQGMQFLSEQK</sequence>
<evidence type="ECO:0000313" key="5">
    <source>
        <dbReference type="Proteomes" id="UP001369082"/>
    </source>
</evidence>
<evidence type="ECO:0000256" key="1">
    <source>
        <dbReference type="ARBA" id="ARBA00009219"/>
    </source>
</evidence>
<keyword evidence="5" id="KW-1185">Reference proteome</keyword>
<dbReference type="PANTHER" id="PTHR43245">
    <property type="entry name" value="BIFUNCTIONAL POLYMYXIN RESISTANCE PROTEIN ARNA"/>
    <property type="match status" value="1"/>
</dbReference>
<dbReference type="RefSeq" id="WP_341596590.1">
    <property type="nucleotide sequence ID" value="NZ_JBAKAZ010000007.1"/>
</dbReference>
<dbReference type="InterPro" id="IPR002225">
    <property type="entry name" value="3Beta_OHSteriod_DH/Estase"/>
</dbReference>
<keyword evidence="2" id="KW-0560">Oxidoreductase</keyword>
<reference evidence="4 5" key="1">
    <citation type="submission" date="2024-02" db="EMBL/GenBank/DDBJ databases">
        <title>Bacteria isolated from the canopy kelp, Nereocystis luetkeana.</title>
        <authorList>
            <person name="Pfister C.A."/>
            <person name="Younker I.T."/>
            <person name="Light S.H."/>
        </authorList>
    </citation>
    <scope>NUCLEOTIDE SEQUENCE [LARGE SCALE GENOMIC DNA]</scope>
    <source>
        <strain evidence="4 5">TI.1.05</strain>
    </source>
</reference>
<dbReference type="InterPro" id="IPR036291">
    <property type="entry name" value="NAD(P)-bd_dom_sf"/>
</dbReference>
<comment type="caution">
    <text evidence="4">The sequence shown here is derived from an EMBL/GenBank/DDBJ whole genome shotgun (WGS) entry which is preliminary data.</text>
</comment>
<dbReference type="InterPro" id="IPR050177">
    <property type="entry name" value="Lipid_A_modif_metabolic_enz"/>
</dbReference>
<proteinExistence type="inferred from homology"/>
<accession>A0ABU9GMP9</accession>
<comment type="similarity">
    <text evidence="1">Belongs to the 3-beta-HSD family.</text>
</comment>
<dbReference type="SUPFAM" id="SSF51735">
    <property type="entry name" value="NAD(P)-binding Rossmann-fold domains"/>
    <property type="match status" value="1"/>
</dbReference>
<gene>
    <name evidence="4" type="ORF">V6256_03070</name>
</gene>
<dbReference type="PANTHER" id="PTHR43245:SF51">
    <property type="entry name" value="SHORT CHAIN DEHYDROGENASE_REDUCTASE FAMILY 42E, MEMBER 2"/>
    <property type="match status" value="1"/>
</dbReference>
<protein>
    <submittedName>
        <fullName evidence="4">NAD-dependent epimerase/dehydratase family protein</fullName>
    </submittedName>
</protein>
<feature type="domain" description="3-beta hydroxysteroid dehydrogenase/isomerase" evidence="3">
    <location>
        <begin position="35"/>
        <end position="277"/>
    </location>
</feature>
<evidence type="ECO:0000259" key="3">
    <source>
        <dbReference type="Pfam" id="PF01073"/>
    </source>
</evidence>
<dbReference type="Pfam" id="PF01073">
    <property type="entry name" value="3Beta_HSD"/>
    <property type="match status" value="1"/>
</dbReference>
<dbReference type="Proteomes" id="UP001369082">
    <property type="component" value="Unassembled WGS sequence"/>
</dbReference>
<evidence type="ECO:0000256" key="2">
    <source>
        <dbReference type="ARBA" id="ARBA00023002"/>
    </source>
</evidence>